<proteinExistence type="predicted"/>
<sequence>MDNGNMFSIIESHICSHNGKFLLKNIKNYNKMFIFLCIFILL</sequence>
<organism evidence="1">
    <name type="scientific">viral metagenome</name>
    <dbReference type="NCBI Taxonomy" id="1070528"/>
    <lineage>
        <taxon>unclassified sequences</taxon>
        <taxon>metagenomes</taxon>
        <taxon>organismal metagenomes</taxon>
    </lineage>
</organism>
<evidence type="ECO:0000313" key="1">
    <source>
        <dbReference type="EMBL" id="QHT93970.1"/>
    </source>
</evidence>
<name>A0A6C0IN11_9ZZZZ</name>
<protein>
    <submittedName>
        <fullName evidence="1">Uncharacterized protein</fullName>
    </submittedName>
</protein>
<accession>A0A6C0IN11</accession>
<dbReference type="AlphaFoldDB" id="A0A6C0IN11"/>
<reference evidence="1" key="1">
    <citation type="journal article" date="2020" name="Nature">
        <title>Giant virus diversity and host interactions through global metagenomics.</title>
        <authorList>
            <person name="Schulz F."/>
            <person name="Roux S."/>
            <person name="Paez-Espino D."/>
            <person name="Jungbluth S."/>
            <person name="Walsh D.A."/>
            <person name="Denef V.J."/>
            <person name="McMahon K.D."/>
            <person name="Konstantinidis K.T."/>
            <person name="Eloe-Fadrosh E.A."/>
            <person name="Kyrpides N.C."/>
            <person name="Woyke T."/>
        </authorList>
    </citation>
    <scope>NUCLEOTIDE SEQUENCE</scope>
    <source>
        <strain evidence="1">GVMAG-M-3300024258-14</strain>
    </source>
</reference>
<dbReference type="EMBL" id="MN740212">
    <property type="protein sequence ID" value="QHT93970.1"/>
    <property type="molecule type" value="Genomic_DNA"/>
</dbReference>